<proteinExistence type="predicted"/>
<name>C6HT15_AJECH</name>
<dbReference type="EMBL" id="GG692440">
    <property type="protein sequence ID" value="EER36462.1"/>
    <property type="molecule type" value="Genomic_DNA"/>
</dbReference>
<dbReference type="HOGENOM" id="CLU_1703720_0_0_1"/>
<evidence type="ECO:0000313" key="1">
    <source>
        <dbReference type="EMBL" id="EER36462.1"/>
    </source>
</evidence>
<sequence length="156" mass="17738">MIRWRGSFGKQHCGITDKNIITGCIMILWSILGPSYQLVSEVFLSCASTAHSNLIFQETNLGTLEPWKGRLWERFTITSHDIGSNKREKKWNKISRKENQHQTRSQRKIGTLERFGICLLPLRSLVKCTTICQAISSRLLVAIGIIVLVRSPNLIS</sequence>
<accession>C6HT15</accession>
<gene>
    <name evidence="1" type="ORF">HCDG_09346</name>
</gene>
<organism evidence="1 2">
    <name type="scientific">Ajellomyces capsulatus (strain H143)</name>
    <name type="common">Darling's disease fungus</name>
    <name type="synonym">Histoplasma capsulatum</name>
    <dbReference type="NCBI Taxonomy" id="544712"/>
    <lineage>
        <taxon>Eukaryota</taxon>
        <taxon>Fungi</taxon>
        <taxon>Dikarya</taxon>
        <taxon>Ascomycota</taxon>
        <taxon>Pezizomycotina</taxon>
        <taxon>Eurotiomycetes</taxon>
        <taxon>Eurotiomycetidae</taxon>
        <taxon>Onygenales</taxon>
        <taxon>Ajellomycetaceae</taxon>
        <taxon>Histoplasma</taxon>
    </lineage>
</organism>
<protein>
    <submittedName>
        <fullName evidence="1">Uncharacterized protein</fullName>
    </submittedName>
</protein>
<dbReference type="VEuPathDB" id="FungiDB:HCDG_09346"/>
<reference evidence="2" key="1">
    <citation type="submission" date="2009-05" db="EMBL/GenBank/DDBJ databases">
        <title>The genome sequence of Ajellomyces capsulatus strain H143.</title>
        <authorList>
            <person name="Champion M."/>
            <person name="Cuomo C.A."/>
            <person name="Ma L.-J."/>
            <person name="Henn M.R."/>
            <person name="Sil A."/>
            <person name="Goldman B."/>
            <person name="Young S.K."/>
            <person name="Kodira C.D."/>
            <person name="Zeng Q."/>
            <person name="Koehrsen M."/>
            <person name="Alvarado L."/>
            <person name="Berlin A.M."/>
            <person name="Borenstein D."/>
            <person name="Chen Z."/>
            <person name="Engels R."/>
            <person name="Freedman E."/>
            <person name="Gellesch M."/>
            <person name="Goldberg J."/>
            <person name="Griggs A."/>
            <person name="Gujja S."/>
            <person name="Heiman D.I."/>
            <person name="Hepburn T.A."/>
            <person name="Howarth C."/>
            <person name="Jen D."/>
            <person name="Larson L."/>
            <person name="Lewis B."/>
            <person name="Mehta T."/>
            <person name="Park D."/>
            <person name="Pearson M."/>
            <person name="Roberts A."/>
            <person name="Saif S."/>
            <person name="Shea T.D."/>
            <person name="Shenoy N."/>
            <person name="Sisk P."/>
            <person name="Stolte C."/>
            <person name="Sykes S."/>
            <person name="Walk T."/>
            <person name="White J."/>
            <person name="Yandava C."/>
            <person name="Klein B."/>
            <person name="McEwen J.G."/>
            <person name="Puccia R."/>
            <person name="Goldman G.H."/>
            <person name="Felipe M.S."/>
            <person name="Nino-Vega G."/>
            <person name="San-Blas G."/>
            <person name="Taylor J.W."/>
            <person name="Mendoza L."/>
            <person name="Galagan J.E."/>
            <person name="Nusbaum C."/>
            <person name="Birren B.W."/>
        </authorList>
    </citation>
    <scope>NUCLEOTIDE SEQUENCE [LARGE SCALE GENOMIC DNA]</scope>
    <source>
        <strain evidence="2">H143</strain>
    </source>
</reference>
<dbReference type="Proteomes" id="UP000002624">
    <property type="component" value="Unassembled WGS sequence"/>
</dbReference>
<dbReference type="AlphaFoldDB" id="C6HT15"/>
<evidence type="ECO:0000313" key="2">
    <source>
        <dbReference type="Proteomes" id="UP000002624"/>
    </source>
</evidence>